<proteinExistence type="predicted"/>
<sequence length="1632" mass="177327">MRPDPGPELPPVTASYPITTEQGVSVQFPLAWPPLAYLESPDKAEMLDLRTGQSLGVIRLQGKGMPIALLNFSPDGKLIAEKVLEPGPEHVRFWSFETGRVHGDVCPPASGNIQLSPLNQTLHFAGPKRVVGLRKGLGGGQAMVIDIGSLTQPRTFPLANLDPKAVFISGAWGVSPGGKYLAALIGQALVVHDIESGQCVGKKELPGGAVDNFVNVKELVFSPDGKYLATFVNPAGGGAIRVLEWDLTTGDLTQNKSWLPYKEKLKSGVTISNYAHPLAYLPDGSGWVLLGRLTWRRDAPAPTPEFDELENDSRERAVLDEHRVVAWADIGGKRVLQTITRPGAELAATGTPAPVIPATWLVKPDPASANPPTSETSLALFGKLPTAPRFSKRPSKFAAASSGGDYVLFDLETGGEVKRVAAADGKPLAIHDVSPDGRYLVVAPANADYNCELQVLDLDAGKVALLKTALSDKAEVSLEFLNNTQVMAAYDDARSNERNYVIWNIDTGKRAKHFQWKNSGVYLRDSHLVSPGGKLVLVGSQQTLTFRELESGAELGKIENLQAEDRLAPERILAGGFTLDGTKLYLLADYSSQTTRLITCNLVTSQATFRDLALGEDRQEGTLDPTPWLRNEAPWLVSRYGAVDVNSATLVPHLGLKKEASLYPLGSDRYLLGHVYLGEKGAPAAAITPISLRQHVPPQLAASVEALRPQAEAPKLETPPPAAPTPEPPKVAEMTPDNSFLPPRRPGTTTPPATTTSPSKPKPKEPDDPQWIAMVDPRANAQPLAPSRKFPDLPRHCEYFSSPYVSPFLLVVDTDADAAKLLDLAKGTLVGAEIPFPHQSQHATFDRTGAYVAYEDPDGKVLIFDVQSGASKTIDLGVRYFDVDAVEFSSDQHLIVHYNGKNQRLVGVWKPEGGEPIRTLALSSRADRGDRDVAIAVSPGGRYLAALDVDRLRIFDLTQRGVDQETPVPFPLDRYGYRFDGIAFSPDGRYLAASYAHGQFDNFAIWSMESGELLVYRPTTQKKSLLTITHSDKAAKFVWLPDGKSLLLDGTILIEATTGCPYWVLAQEEADTVQALTSGLFLYSKDERTPKGDFITTLSVGPMPKEAIAAYEAVRKSTAVAAPPLTRTERYNMPPPAPKKIDAPTPIDAFTNRLPTGPIVLSENEFGTDYPPRHLAVSGAGVLAAQIETVFTNERHAITEGPLAPEKLYALATYDMASNKKLAQIDVPEHSELLDISPDGTLLLTGDKMSLAGFSRLDVWAPQLGRHAVGWRAVPLTNGRDELPTWAGFVDKTHVLVLEGHRQMTMWRLPACEPIYSISASAPPSFSPNRRQFLNLHTGTIHDSLTGQTIGQLAGVDQRVISAAYSADGQTIVGKLNDDPSQLLVRWDVPSGEIQDRLFIPVKTHGGTLVPLGDQGVFQMSSSLGNDPGGILIDWRQKQVSSLWKTPSVFCSGPEDRIYVVERTGHSTGSKHYARSLGIENFSFPQLALPAYAVVEPGSKVALEFQSFLPQPEETRAAVLNKMVAAGFTIDPTAAVKFKFSTTRETTMVPSSQRDVQMPLEEVVVSLTLFDAAGNPVWGKGTRGSERLKGVDLGLQMDSLKWAENIRIPSAMFQKNWTDYFQPQEWPKGPTP</sequence>
<dbReference type="PANTHER" id="PTHR19879">
    <property type="entry name" value="TRANSCRIPTION INITIATION FACTOR TFIID"/>
    <property type="match status" value="1"/>
</dbReference>
<keyword evidence="3" id="KW-1185">Reference proteome</keyword>
<accession>A0A9X1SHG1</accession>
<dbReference type="SUPFAM" id="SSF50960">
    <property type="entry name" value="TolB, C-terminal domain"/>
    <property type="match status" value="1"/>
</dbReference>
<dbReference type="InterPro" id="IPR015943">
    <property type="entry name" value="WD40/YVTN_repeat-like_dom_sf"/>
</dbReference>
<dbReference type="Proteomes" id="UP001139103">
    <property type="component" value="Unassembled WGS sequence"/>
</dbReference>
<feature type="compositionally biased region" description="Pro residues" evidence="1">
    <location>
        <begin position="717"/>
        <end position="729"/>
    </location>
</feature>
<dbReference type="SUPFAM" id="SSF82171">
    <property type="entry name" value="DPP6 N-terminal domain-like"/>
    <property type="match status" value="1"/>
</dbReference>
<reference evidence="2" key="1">
    <citation type="submission" date="2021-11" db="EMBL/GenBank/DDBJ databases">
        <title>Genome sequence.</title>
        <authorList>
            <person name="Sun Q."/>
        </authorList>
    </citation>
    <scope>NUCLEOTIDE SEQUENCE</scope>
    <source>
        <strain evidence="2">JC732</strain>
    </source>
</reference>
<organism evidence="2 3">
    <name type="scientific">Blastopirellula sediminis</name>
    <dbReference type="NCBI Taxonomy" id="2894196"/>
    <lineage>
        <taxon>Bacteria</taxon>
        <taxon>Pseudomonadati</taxon>
        <taxon>Planctomycetota</taxon>
        <taxon>Planctomycetia</taxon>
        <taxon>Pirellulales</taxon>
        <taxon>Pirellulaceae</taxon>
        <taxon>Blastopirellula</taxon>
    </lineage>
</organism>
<comment type="caution">
    <text evidence="2">The sequence shown here is derived from an EMBL/GenBank/DDBJ whole genome shotgun (WGS) entry which is preliminary data.</text>
</comment>
<dbReference type="Gene3D" id="2.130.10.10">
    <property type="entry name" value="YVTN repeat-like/Quinoprotein amine dehydrogenase"/>
    <property type="match status" value="3"/>
</dbReference>
<protein>
    <submittedName>
        <fullName evidence="2">WD40 repeat domain-containing protein</fullName>
    </submittedName>
</protein>
<feature type="compositionally biased region" description="Low complexity" evidence="1">
    <location>
        <begin position="746"/>
        <end position="759"/>
    </location>
</feature>
<gene>
    <name evidence="2" type="ORF">LOC68_15460</name>
</gene>
<dbReference type="SUPFAM" id="SSF69322">
    <property type="entry name" value="Tricorn protease domain 2"/>
    <property type="match status" value="1"/>
</dbReference>
<evidence type="ECO:0000256" key="1">
    <source>
        <dbReference type="SAM" id="MobiDB-lite"/>
    </source>
</evidence>
<dbReference type="EMBL" id="JAJKFT010000010">
    <property type="protein sequence ID" value="MCC9629786.1"/>
    <property type="molecule type" value="Genomic_DNA"/>
</dbReference>
<evidence type="ECO:0000313" key="2">
    <source>
        <dbReference type="EMBL" id="MCC9629786.1"/>
    </source>
</evidence>
<dbReference type="PANTHER" id="PTHR19879:SF9">
    <property type="entry name" value="TRANSCRIPTION INITIATION FACTOR TFIID SUBUNIT 5"/>
    <property type="match status" value="1"/>
</dbReference>
<dbReference type="RefSeq" id="WP_230220357.1">
    <property type="nucleotide sequence ID" value="NZ_JAJKFT010000010.1"/>
</dbReference>
<evidence type="ECO:0000313" key="3">
    <source>
        <dbReference type="Proteomes" id="UP001139103"/>
    </source>
</evidence>
<name>A0A9X1SHG1_9BACT</name>
<feature type="region of interest" description="Disordered" evidence="1">
    <location>
        <begin position="712"/>
        <end position="771"/>
    </location>
</feature>